<protein>
    <submittedName>
        <fullName evidence="3">Uncharacterized protein</fullName>
    </submittedName>
</protein>
<evidence type="ECO:0000313" key="2">
    <source>
        <dbReference type="Proteomes" id="UP000887574"/>
    </source>
</evidence>
<sequence>MCQFLGTHHIASFILLVPENCELVKAIKDGNNRCRSTNWNQLSGGRGPNSRFNGFSSNGLFFYGEDILSQMSIGDQTFDDVVEIFTYHLERTGSVFNHEAIREHHPYASQIATLEEELQKSHIDHFFSAELRMTDRPKPAEATVFGQ</sequence>
<keyword evidence="1" id="KW-0732">Signal</keyword>
<feature type="signal peptide" evidence="1">
    <location>
        <begin position="1"/>
        <end position="26"/>
    </location>
</feature>
<feature type="chain" id="PRO_5037518125" evidence="1">
    <location>
        <begin position="27"/>
        <end position="147"/>
    </location>
</feature>
<name>A0A915DFN6_9BILA</name>
<evidence type="ECO:0000256" key="1">
    <source>
        <dbReference type="SAM" id="SignalP"/>
    </source>
</evidence>
<evidence type="ECO:0000313" key="3">
    <source>
        <dbReference type="WBParaSite" id="jg19416"/>
    </source>
</evidence>
<dbReference type="WBParaSite" id="jg19416">
    <property type="protein sequence ID" value="jg19416"/>
    <property type="gene ID" value="jg19416"/>
</dbReference>
<reference evidence="3" key="1">
    <citation type="submission" date="2022-11" db="UniProtKB">
        <authorList>
            <consortium name="WormBaseParasite"/>
        </authorList>
    </citation>
    <scope>IDENTIFICATION</scope>
</reference>
<dbReference type="Proteomes" id="UP000887574">
    <property type="component" value="Unplaced"/>
</dbReference>
<accession>A0A915DFN6</accession>
<dbReference type="AlphaFoldDB" id="A0A915DFN6"/>
<organism evidence="2 3">
    <name type="scientific">Ditylenchus dipsaci</name>
    <dbReference type="NCBI Taxonomy" id="166011"/>
    <lineage>
        <taxon>Eukaryota</taxon>
        <taxon>Metazoa</taxon>
        <taxon>Ecdysozoa</taxon>
        <taxon>Nematoda</taxon>
        <taxon>Chromadorea</taxon>
        <taxon>Rhabditida</taxon>
        <taxon>Tylenchina</taxon>
        <taxon>Tylenchomorpha</taxon>
        <taxon>Sphaerularioidea</taxon>
        <taxon>Anguinidae</taxon>
        <taxon>Anguininae</taxon>
        <taxon>Ditylenchus</taxon>
    </lineage>
</organism>
<keyword evidence="2" id="KW-1185">Reference proteome</keyword>
<proteinExistence type="predicted"/>